<dbReference type="PANTHER" id="PTHR23236:SF11">
    <property type="entry name" value="EUKARYOTIC TRANSLATION INITIATION FACTOR 4H"/>
    <property type="match status" value="1"/>
</dbReference>
<dbReference type="GO" id="GO:0005730">
    <property type="term" value="C:nucleolus"/>
    <property type="evidence" value="ECO:0007669"/>
    <property type="project" value="TreeGrafter"/>
</dbReference>
<reference evidence="5" key="1">
    <citation type="journal article" date="2020" name="Stud. Mycol.">
        <title>101 Dothideomycetes genomes: a test case for predicting lifestyles and emergence of pathogens.</title>
        <authorList>
            <person name="Haridas S."/>
            <person name="Albert R."/>
            <person name="Binder M."/>
            <person name="Bloem J."/>
            <person name="Labutti K."/>
            <person name="Salamov A."/>
            <person name="Andreopoulos B."/>
            <person name="Baker S."/>
            <person name="Barry K."/>
            <person name="Bills G."/>
            <person name="Bluhm B."/>
            <person name="Cannon C."/>
            <person name="Castanera R."/>
            <person name="Culley D."/>
            <person name="Daum C."/>
            <person name="Ezra D."/>
            <person name="Gonzalez J."/>
            <person name="Henrissat B."/>
            <person name="Kuo A."/>
            <person name="Liang C."/>
            <person name="Lipzen A."/>
            <person name="Lutzoni F."/>
            <person name="Magnuson J."/>
            <person name="Mondo S."/>
            <person name="Nolan M."/>
            <person name="Ohm R."/>
            <person name="Pangilinan J."/>
            <person name="Park H.-J."/>
            <person name="Ramirez L."/>
            <person name="Alfaro M."/>
            <person name="Sun H."/>
            <person name="Tritt A."/>
            <person name="Yoshinaga Y."/>
            <person name="Zwiers L.-H."/>
            <person name="Turgeon B."/>
            <person name="Goodwin S."/>
            <person name="Spatafora J."/>
            <person name="Crous P."/>
            <person name="Grigoriev I."/>
        </authorList>
    </citation>
    <scope>NUCLEOTIDE SEQUENCE</scope>
    <source>
        <strain evidence="5">CBS 207.26</strain>
    </source>
</reference>
<name>A0A6A6EG17_9PEZI</name>
<dbReference type="EMBL" id="ML994619">
    <property type="protein sequence ID" value="KAF2190243.1"/>
    <property type="molecule type" value="Genomic_DNA"/>
</dbReference>
<dbReference type="Proteomes" id="UP000800200">
    <property type="component" value="Unassembled WGS sequence"/>
</dbReference>
<sequence>MAPKSKTQKMSLGDFLGDQSLGSWADEMEDMPVGVGSGTGYGSDRRAFSSAGGFGSDRGFDRGGDRGYAREQLPLPTKPPYTAHLGNLSFDATEGDITDFFSGCQVTNVRIVEDKMERKPKGFGYVEFGSLDGLKKALELSGSQFQGRNIRISVAEPPKDRPEGKDMSDWTRKGPLPDLPNTGRRASDRGGYRNFDAASDAGSERGDRRRPPFEGDGKVRDFGNWERKGPLSPVPPTGPMRDGGRLRSHDGPRERKQSPAWGEGRSQDGSRPPRREFQDKQHFERQPTAPELDNQWRARMRPDPPAKSPTATPETSVPSSPAPQPAAPATRPKLNLAKRTVSEAEPASVASNSDSKSNPFGAARPIDTAAREKEIEEKRQLTLRLKKEAEEKAREEKKAKEATERTATKEKAGQAASPTPTAENKEDGGEEKPASRNYEILRRVNDDGEAEGDEEDGVDAPANGDIVQDKAVKPKEPVRDPPKTEGAWRRKSNTPAAGSTTENLEEDGWSTVTNPKNAKNNRRGGNQARAIAS</sequence>
<dbReference type="PROSITE" id="PS50102">
    <property type="entry name" value="RRM"/>
    <property type="match status" value="1"/>
</dbReference>
<gene>
    <name evidence="5" type="ORF">K469DRAFT_699848</name>
</gene>
<dbReference type="FunFam" id="3.30.70.330:FF:000356">
    <property type="entry name" value="Translation initiation factor 4B"/>
    <property type="match status" value="1"/>
</dbReference>
<organism evidence="5 6">
    <name type="scientific">Zopfia rhizophila CBS 207.26</name>
    <dbReference type="NCBI Taxonomy" id="1314779"/>
    <lineage>
        <taxon>Eukaryota</taxon>
        <taxon>Fungi</taxon>
        <taxon>Dikarya</taxon>
        <taxon>Ascomycota</taxon>
        <taxon>Pezizomycotina</taxon>
        <taxon>Dothideomycetes</taxon>
        <taxon>Dothideomycetes incertae sedis</taxon>
        <taxon>Zopfiaceae</taxon>
        <taxon>Zopfia</taxon>
    </lineage>
</organism>
<evidence type="ECO:0000259" key="4">
    <source>
        <dbReference type="PROSITE" id="PS50102"/>
    </source>
</evidence>
<feature type="compositionally biased region" description="Basic and acidic residues" evidence="3">
    <location>
        <begin position="242"/>
        <end position="257"/>
    </location>
</feature>
<feature type="compositionally biased region" description="Basic and acidic residues" evidence="3">
    <location>
        <begin position="157"/>
        <end position="172"/>
    </location>
</feature>
<feature type="compositionally biased region" description="Basic and acidic residues" evidence="3">
    <location>
        <begin position="369"/>
        <end position="412"/>
    </location>
</feature>
<keyword evidence="6" id="KW-1185">Reference proteome</keyword>
<dbReference type="OrthoDB" id="48651at2759"/>
<feature type="domain" description="RRM" evidence="4">
    <location>
        <begin position="81"/>
        <end position="157"/>
    </location>
</feature>
<proteinExistence type="predicted"/>
<accession>A0A6A6EG17</accession>
<dbReference type="InterPro" id="IPR035979">
    <property type="entry name" value="RBD_domain_sf"/>
</dbReference>
<dbReference type="SMART" id="SM00360">
    <property type="entry name" value="RRM"/>
    <property type="match status" value="1"/>
</dbReference>
<dbReference type="InterPro" id="IPR000504">
    <property type="entry name" value="RRM_dom"/>
</dbReference>
<evidence type="ECO:0000313" key="5">
    <source>
        <dbReference type="EMBL" id="KAF2190243.1"/>
    </source>
</evidence>
<evidence type="ECO:0000256" key="3">
    <source>
        <dbReference type="SAM" id="MobiDB-lite"/>
    </source>
</evidence>
<protein>
    <recommendedName>
        <fullName evidence="4">RRM domain-containing protein</fullName>
    </recommendedName>
</protein>
<dbReference type="Gene3D" id="3.30.70.330">
    <property type="match status" value="1"/>
</dbReference>
<feature type="compositionally biased region" description="Basic and acidic residues" evidence="3">
    <location>
        <begin position="423"/>
        <end position="446"/>
    </location>
</feature>
<feature type="compositionally biased region" description="Basic and acidic residues" evidence="3">
    <location>
        <begin position="265"/>
        <end position="285"/>
    </location>
</feature>
<evidence type="ECO:0000313" key="6">
    <source>
        <dbReference type="Proteomes" id="UP000800200"/>
    </source>
</evidence>
<evidence type="ECO:0000256" key="2">
    <source>
        <dbReference type="PROSITE-ProRule" id="PRU00176"/>
    </source>
</evidence>
<feature type="compositionally biased region" description="Acidic residues" evidence="3">
    <location>
        <begin position="447"/>
        <end position="458"/>
    </location>
</feature>
<dbReference type="InterPro" id="IPR012677">
    <property type="entry name" value="Nucleotide-bd_a/b_plait_sf"/>
</dbReference>
<dbReference type="GO" id="GO:0003723">
    <property type="term" value="F:RNA binding"/>
    <property type="evidence" value="ECO:0007669"/>
    <property type="project" value="UniProtKB-UniRule"/>
</dbReference>
<feature type="compositionally biased region" description="Polar residues" evidence="3">
    <location>
        <begin position="349"/>
        <end position="358"/>
    </location>
</feature>
<feature type="compositionally biased region" description="Basic and acidic residues" evidence="3">
    <location>
        <begin position="202"/>
        <end position="229"/>
    </location>
</feature>
<dbReference type="PANTHER" id="PTHR23236">
    <property type="entry name" value="EUKARYOTIC TRANSLATION INITIATION FACTOR 4B/4H"/>
    <property type="match status" value="1"/>
</dbReference>
<feature type="compositionally biased region" description="Polar residues" evidence="3">
    <location>
        <begin position="493"/>
        <end position="502"/>
    </location>
</feature>
<feature type="region of interest" description="Disordered" evidence="3">
    <location>
        <begin position="149"/>
        <end position="533"/>
    </location>
</feature>
<feature type="compositionally biased region" description="Basic and acidic residues" evidence="3">
    <location>
        <begin position="294"/>
        <end position="304"/>
    </location>
</feature>
<dbReference type="SUPFAM" id="SSF54928">
    <property type="entry name" value="RNA-binding domain, RBD"/>
    <property type="match status" value="1"/>
</dbReference>
<keyword evidence="1 2" id="KW-0694">RNA-binding</keyword>
<feature type="compositionally biased region" description="Basic and acidic residues" evidence="3">
    <location>
        <begin position="467"/>
        <end position="488"/>
    </location>
</feature>
<dbReference type="Pfam" id="PF00076">
    <property type="entry name" value="RRM_1"/>
    <property type="match status" value="1"/>
</dbReference>
<dbReference type="AlphaFoldDB" id="A0A6A6EG17"/>
<evidence type="ECO:0000256" key="1">
    <source>
        <dbReference type="ARBA" id="ARBA00022884"/>
    </source>
</evidence>